<accession>A0ABQ7FWN8</accession>
<evidence type="ECO:0000313" key="2">
    <source>
        <dbReference type="EMBL" id="KAF5826775.1"/>
    </source>
</evidence>
<comment type="caution">
    <text evidence="2">The sequence shown here is derived from an EMBL/GenBank/DDBJ whole genome shotgun (WGS) entry which is preliminary data.</text>
</comment>
<sequence>MGLSNTGGGGRKPPKAFRTPPLIHPDLGLPDEEGVAARIQLGSPLLQSLDVRHLVALCATADVLIERVARLKLHAKSFDVSILQEIEAACKELSPNTHPQDTLRSLGLLGVFPYLAQGLVLGKLAPVDHNPSASYLHYVTLMNQVVMMGTQIYHDACNEQHHKYVAHQLALLYQCLNLLQGDTKPIRRVIESHFEEIKSVSESKYPFFGIEISDWLQEVTWLCREEIRKFPPYMHRRLRGVMRVVR</sequence>
<evidence type="ECO:0000256" key="1">
    <source>
        <dbReference type="SAM" id="MobiDB-lite"/>
    </source>
</evidence>
<organism evidence="2 3">
    <name type="scientific">Dunaliella salina</name>
    <name type="common">Green alga</name>
    <name type="synonym">Protococcus salinus</name>
    <dbReference type="NCBI Taxonomy" id="3046"/>
    <lineage>
        <taxon>Eukaryota</taxon>
        <taxon>Viridiplantae</taxon>
        <taxon>Chlorophyta</taxon>
        <taxon>core chlorophytes</taxon>
        <taxon>Chlorophyceae</taxon>
        <taxon>CS clade</taxon>
        <taxon>Chlamydomonadales</taxon>
        <taxon>Dunaliellaceae</taxon>
        <taxon>Dunaliella</taxon>
    </lineage>
</organism>
<keyword evidence="3" id="KW-1185">Reference proteome</keyword>
<protein>
    <submittedName>
        <fullName evidence="2">Uncharacterized protein</fullName>
    </submittedName>
</protein>
<feature type="compositionally biased region" description="Gly residues" evidence="1">
    <location>
        <begin position="1"/>
        <end position="11"/>
    </location>
</feature>
<proteinExistence type="predicted"/>
<feature type="region of interest" description="Disordered" evidence="1">
    <location>
        <begin position="1"/>
        <end position="21"/>
    </location>
</feature>
<name>A0ABQ7FWN8_DUNSA</name>
<dbReference type="Proteomes" id="UP000815325">
    <property type="component" value="Unassembled WGS sequence"/>
</dbReference>
<gene>
    <name evidence="2" type="ORF">DUNSADRAFT_2075</name>
</gene>
<evidence type="ECO:0000313" key="3">
    <source>
        <dbReference type="Proteomes" id="UP000815325"/>
    </source>
</evidence>
<reference evidence="2" key="1">
    <citation type="submission" date="2017-08" db="EMBL/GenBank/DDBJ databases">
        <authorList>
            <person name="Polle J.E."/>
            <person name="Barry K."/>
            <person name="Cushman J."/>
            <person name="Schmutz J."/>
            <person name="Tran D."/>
            <person name="Hathwaick L.T."/>
            <person name="Yim W.C."/>
            <person name="Jenkins J."/>
            <person name="Mckie-Krisberg Z.M."/>
            <person name="Prochnik S."/>
            <person name="Lindquist E."/>
            <person name="Dockter R.B."/>
            <person name="Adam C."/>
            <person name="Molina H."/>
            <person name="Bunkerborg J."/>
            <person name="Jin E."/>
            <person name="Buchheim M."/>
            <person name="Magnuson J."/>
        </authorList>
    </citation>
    <scope>NUCLEOTIDE SEQUENCE</scope>
    <source>
        <strain evidence="2">CCAP 19/18</strain>
    </source>
</reference>
<dbReference type="EMBL" id="MU070722">
    <property type="protein sequence ID" value="KAF5826775.1"/>
    <property type="molecule type" value="Genomic_DNA"/>
</dbReference>